<accession>A0A0L6VGF6</accession>
<evidence type="ECO:0000313" key="2">
    <source>
        <dbReference type="Proteomes" id="UP000037035"/>
    </source>
</evidence>
<dbReference type="Proteomes" id="UP000037035">
    <property type="component" value="Unassembled WGS sequence"/>
</dbReference>
<protein>
    <submittedName>
        <fullName evidence="1">Uncharacterized protein</fullName>
    </submittedName>
</protein>
<dbReference type="EMBL" id="LAVV01006489">
    <property type="protein sequence ID" value="KNZ59652.1"/>
    <property type="molecule type" value="Genomic_DNA"/>
</dbReference>
<organism evidence="1 2">
    <name type="scientific">Puccinia sorghi</name>
    <dbReference type="NCBI Taxonomy" id="27349"/>
    <lineage>
        <taxon>Eukaryota</taxon>
        <taxon>Fungi</taxon>
        <taxon>Dikarya</taxon>
        <taxon>Basidiomycota</taxon>
        <taxon>Pucciniomycotina</taxon>
        <taxon>Pucciniomycetes</taxon>
        <taxon>Pucciniales</taxon>
        <taxon>Pucciniaceae</taxon>
        <taxon>Puccinia</taxon>
    </lineage>
</organism>
<sequence>MSNTNNKARQTPKILKTTDTPYMMGNIDLIYLKIFIDGIPTVTPDNFSIWNTQILPYWDPLSSKDFFVKSKGKISECDAQNVKMVLASKIDATVHVNAITHANKNDLNTPQTMQDFEITFPILRLTTLVSLDLSLTKATIEQLHEVSINQDPGIFEYEIIKKHPKTPEFTGISTTVSQISHSTTGNQCFDPIILVLRVWFSLDRTPKRPLIGR</sequence>
<gene>
    <name evidence="1" type="ORF">VP01_1687g2</name>
</gene>
<evidence type="ECO:0000313" key="1">
    <source>
        <dbReference type="EMBL" id="KNZ59652.1"/>
    </source>
</evidence>
<proteinExistence type="predicted"/>
<dbReference type="AlphaFoldDB" id="A0A0L6VGF6"/>
<dbReference type="VEuPathDB" id="FungiDB:VP01_1687g2"/>
<name>A0A0L6VGF6_9BASI</name>
<reference evidence="1 2" key="1">
    <citation type="submission" date="2015-08" db="EMBL/GenBank/DDBJ databases">
        <title>Next Generation Sequencing and Analysis of the Genome of Puccinia sorghi L Schw, the Causal Agent of Maize Common Rust.</title>
        <authorList>
            <person name="Rochi L."/>
            <person name="Burguener G."/>
            <person name="Darino M."/>
            <person name="Turjanski A."/>
            <person name="Kreff E."/>
            <person name="Dieguez M.J."/>
            <person name="Sacco F."/>
        </authorList>
    </citation>
    <scope>NUCLEOTIDE SEQUENCE [LARGE SCALE GENOMIC DNA]</scope>
    <source>
        <strain evidence="1 2">RO10H11247</strain>
    </source>
</reference>
<comment type="caution">
    <text evidence="1">The sequence shown here is derived from an EMBL/GenBank/DDBJ whole genome shotgun (WGS) entry which is preliminary data.</text>
</comment>
<keyword evidence="2" id="KW-1185">Reference proteome</keyword>